<organism evidence="3 4">
    <name type="scientific">Colocasia esculenta</name>
    <name type="common">Wild taro</name>
    <name type="synonym">Arum esculentum</name>
    <dbReference type="NCBI Taxonomy" id="4460"/>
    <lineage>
        <taxon>Eukaryota</taxon>
        <taxon>Viridiplantae</taxon>
        <taxon>Streptophyta</taxon>
        <taxon>Embryophyta</taxon>
        <taxon>Tracheophyta</taxon>
        <taxon>Spermatophyta</taxon>
        <taxon>Magnoliopsida</taxon>
        <taxon>Liliopsida</taxon>
        <taxon>Araceae</taxon>
        <taxon>Aroideae</taxon>
        <taxon>Colocasieae</taxon>
        <taxon>Colocasia</taxon>
    </lineage>
</organism>
<dbReference type="Pfam" id="PF24970">
    <property type="entry name" value="ARM_RUK"/>
    <property type="match status" value="1"/>
</dbReference>
<evidence type="ECO:0000313" key="4">
    <source>
        <dbReference type="Proteomes" id="UP000652761"/>
    </source>
</evidence>
<dbReference type="GO" id="GO:0008017">
    <property type="term" value="F:microtubule binding"/>
    <property type="evidence" value="ECO:0007669"/>
    <property type="project" value="InterPro"/>
</dbReference>
<dbReference type="InterPro" id="IPR056980">
    <property type="entry name" value="ARM_RUK"/>
</dbReference>
<comment type="caution">
    <text evidence="3">The sequence shown here is derived from an EMBL/GenBank/DDBJ whole genome shotgun (WGS) entry which is preliminary data.</text>
</comment>
<dbReference type="Pfam" id="PF23606">
    <property type="entry name" value="HEAT_ULK4"/>
    <property type="match status" value="1"/>
</dbReference>
<feature type="domain" description="RUNKEL ARM-repeat" evidence="2">
    <location>
        <begin position="125"/>
        <end position="363"/>
    </location>
</feature>
<evidence type="ECO:0000259" key="2">
    <source>
        <dbReference type="Pfam" id="PF24970"/>
    </source>
</evidence>
<dbReference type="InterPro" id="IPR056981">
    <property type="entry name" value="HEAT_ULK4_RUNKEL"/>
</dbReference>
<name>A0A843TT91_COLES</name>
<dbReference type="PANTHER" id="PTHR46562">
    <property type="entry name" value="SERINE/THREONINE-KINASE ULK4-LIKE PROTEIN-RELATED"/>
    <property type="match status" value="1"/>
</dbReference>
<dbReference type="EMBL" id="NMUH01000198">
    <property type="protein sequence ID" value="MQL74265.1"/>
    <property type="molecule type" value="Genomic_DNA"/>
</dbReference>
<proteinExistence type="predicted"/>
<accession>A0A843TT91</accession>
<dbReference type="PANTHER" id="PTHR46562:SF1">
    <property type="entry name" value="SERINE_THREONINE-PROTEIN KINASE ULK4"/>
    <property type="match status" value="1"/>
</dbReference>
<reference evidence="3" key="1">
    <citation type="submission" date="2017-07" db="EMBL/GenBank/DDBJ databases">
        <title>Taro Niue Genome Assembly and Annotation.</title>
        <authorList>
            <person name="Atibalentja N."/>
            <person name="Keating K."/>
            <person name="Fields C.J."/>
        </authorList>
    </citation>
    <scope>NUCLEOTIDE SEQUENCE</scope>
    <source>
        <strain evidence="3">Niue_2</strain>
        <tissue evidence="3">Leaf</tissue>
    </source>
</reference>
<dbReference type="GO" id="GO:0000914">
    <property type="term" value="P:phragmoplast assembly"/>
    <property type="evidence" value="ECO:0007669"/>
    <property type="project" value="InterPro"/>
</dbReference>
<dbReference type="OrthoDB" id="688363at2759"/>
<evidence type="ECO:0000259" key="1">
    <source>
        <dbReference type="Pfam" id="PF23606"/>
    </source>
</evidence>
<dbReference type="AlphaFoldDB" id="A0A843TT91"/>
<evidence type="ECO:0000313" key="3">
    <source>
        <dbReference type="EMBL" id="MQL74265.1"/>
    </source>
</evidence>
<dbReference type="Proteomes" id="UP000652761">
    <property type="component" value="Unassembled WGS sequence"/>
</dbReference>
<dbReference type="InterPro" id="IPR044591">
    <property type="entry name" value="RUK"/>
</dbReference>
<feature type="domain" description="Serine/threonine-protein kinase ULK4/RUNKEL HEAT repeats" evidence="1">
    <location>
        <begin position="2"/>
        <end position="119"/>
    </location>
</feature>
<sequence length="519" mass="58200">MTLLRILEAVTEEASIIQKETRIFTKQILPSLIMLYRGNKDGDARFLCLKILFDSMVVFLNEVFDASTAGYETMKDLKTLTDICFLPLYPIMIEDEDPMPMYAQKILIMLIEFKYVKISDILDLKTVSQCFEFLLGDLSGVNVNNVKLCLALASAPEMDTKILHQLRVVGKIGNLLEFVNAKGMEDFLLPTLGLCKAFIFHGVGSKKALAYSNDPALLINGAMDMNIMDQQLYIRDITDLSCNVGVFLELIGYPDQDVADLASECTVLLLKIAPKEAIMGLLTNLLRICHIVESWHEGTPSLLVLRVLYSLAYSCRQYLSQALILSVPLGDIMRIEATVSNLKSSSSSSVANAANSLLLELQSKGEKKTEQVRALLHRNRTTAETRKHPLKCHRTPVWTNELPSGGVRRSSWRGLLVFLGVLVARKGGGQQEVFIGWERRLGSSSLVGCAEAWGEQQEALHQLGFCGWPLKGGRGDWELASREGKVEEKKGRRRRRAPSSWAFICYFKEKRTKRKREEG</sequence>
<protein>
    <submittedName>
        <fullName evidence="3">Uncharacterized protein</fullName>
    </submittedName>
</protein>
<gene>
    <name evidence="3" type="ORF">Taro_006617</name>
</gene>
<keyword evidence="4" id="KW-1185">Reference proteome</keyword>